<dbReference type="Pfam" id="PF00210">
    <property type="entry name" value="Ferritin"/>
    <property type="match status" value="1"/>
</dbReference>
<gene>
    <name evidence="4" type="ORF">BSR29_03675</name>
</gene>
<dbReference type="PRINTS" id="PR01346">
    <property type="entry name" value="HELNAPAPROT"/>
</dbReference>
<name>A0A1Q5PN14_9ACTO</name>
<sequence length="150" mass="16383">MAANAAVATAMQQAVVDLNALALQGKQLHWNLQGKNFLSLHEQLDLVVDFARTSYDEFAERLVAVGGSPDARANTIAEQSVLSPLPEGYIMVDDAYKIFEAALMDVAKEMIKHIDAVDAVDHLSADLLISTARELEKTAWMLRAEMGRLG</sequence>
<dbReference type="EMBL" id="MQSV01000002">
    <property type="protein sequence ID" value="OKL48951.1"/>
    <property type="molecule type" value="Genomic_DNA"/>
</dbReference>
<evidence type="ECO:0000256" key="1">
    <source>
        <dbReference type="ARBA" id="ARBA00009497"/>
    </source>
</evidence>
<dbReference type="PIRSF" id="PIRSF005900">
    <property type="entry name" value="Dps"/>
    <property type="match status" value="1"/>
</dbReference>
<dbReference type="InterPro" id="IPR023188">
    <property type="entry name" value="DPS_DNA-bd_CS"/>
</dbReference>
<organism evidence="4 5">
    <name type="scientific">Boudabousia liubingyangii</name>
    <dbReference type="NCBI Taxonomy" id="1921764"/>
    <lineage>
        <taxon>Bacteria</taxon>
        <taxon>Bacillati</taxon>
        <taxon>Actinomycetota</taxon>
        <taxon>Actinomycetes</taxon>
        <taxon>Actinomycetales</taxon>
        <taxon>Actinomycetaceae</taxon>
        <taxon>Boudabousia</taxon>
    </lineage>
</organism>
<proteinExistence type="inferred from homology"/>
<dbReference type="RefSeq" id="WP_073708939.1">
    <property type="nucleotide sequence ID" value="NZ_MQSU01000002.1"/>
</dbReference>
<dbReference type="PROSITE" id="PS00818">
    <property type="entry name" value="DPS_1"/>
    <property type="match status" value="1"/>
</dbReference>
<dbReference type="InterPro" id="IPR002177">
    <property type="entry name" value="DPS_DNA-bd"/>
</dbReference>
<dbReference type="PANTHER" id="PTHR42932:SF2">
    <property type="entry name" value="DNA PROTECTION DURING STARVATION PROTEIN 1"/>
    <property type="match status" value="1"/>
</dbReference>
<dbReference type="InterPro" id="IPR009078">
    <property type="entry name" value="Ferritin-like_SF"/>
</dbReference>
<dbReference type="InterPro" id="IPR008331">
    <property type="entry name" value="Ferritin_DPS_dom"/>
</dbReference>
<accession>A0A1Q5PN14</accession>
<protein>
    <submittedName>
        <fullName evidence="4">DNA starvation/stationary phase protection protein</fullName>
    </submittedName>
</protein>
<dbReference type="OrthoDB" id="9797687at2"/>
<evidence type="ECO:0000259" key="3">
    <source>
        <dbReference type="Pfam" id="PF00210"/>
    </source>
</evidence>
<dbReference type="CDD" id="cd01043">
    <property type="entry name" value="DPS"/>
    <property type="match status" value="1"/>
</dbReference>
<evidence type="ECO:0000313" key="4">
    <source>
        <dbReference type="EMBL" id="OKL48951.1"/>
    </source>
</evidence>
<reference evidence="4 5" key="1">
    <citation type="submission" date="2016-11" db="EMBL/GenBank/DDBJ databases">
        <title>Actinomyces gypaetusis sp. nov. isolated from the vulture Gypaetus barbatus in Qinghai Tibet Plateau China.</title>
        <authorList>
            <person name="Meng X."/>
        </authorList>
    </citation>
    <scope>NUCLEOTIDE SEQUENCE [LARGE SCALE GENOMIC DNA]</scope>
    <source>
        <strain evidence="4 5">VUL4_2</strain>
    </source>
</reference>
<evidence type="ECO:0000256" key="2">
    <source>
        <dbReference type="RuleBase" id="RU003875"/>
    </source>
</evidence>
<dbReference type="Proteomes" id="UP000186785">
    <property type="component" value="Unassembled WGS sequence"/>
</dbReference>
<dbReference type="GO" id="GO:0016722">
    <property type="term" value="F:oxidoreductase activity, acting on metal ions"/>
    <property type="evidence" value="ECO:0007669"/>
    <property type="project" value="InterPro"/>
</dbReference>
<dbReference type="AlphaFoldDB" id="A0A1Q5PN14"/>
<feature type="domain" description="Ferritin/DPS" evidence="3">
    <location>
        <begin position="10"/>
        <end position="148"/>
    </location>
</feature>
<dbReference type="STRING" id="1921764.BSR28_03245"/>
<dbReference type="Gene3D" id="1.20.1260.10">
    <property type="match status" value="1"/>
</dbReference>
<dbReference type="GO" id="GO:0008199">
    <property type="term" value="F:ferric iron binding"/>
    <property type="evidence" value="ECO:0007669"/>
    <property type="project" value="InterPro"/>
</dbReference>
<comment type="similarity">
    <text evidence="1 2">Belongs to the Dps family.</text>
</comment>
<comment type="caution">
    <text evidence="4">The sequence shown here is derived from an EMBL/GenBank/DDBJ whole genome shotgun (WGS) entry which is preliminary data.</text>
</comment>
<dbReference type="SUPFAM" id="SSF47240">
    <property type="entry name" value="Ferritin-like"/>
    <property type="match status" value="1"/>
</dbReference>
<keyword evidence="5" id="KW-1185">Reference proteome</keyword>
<dbReference type="PANTHER" id="PTHR42932">
    <property type="entry name" value="GENERAL STRESS PROTEIN 20U"/>
    <property type="match status" value="1"/>
</dbReference>
<evidence type="ECO:0000313" key="5">
    <source>
        <dbReference type="Proteomes" id="UP000186785"/>
    </source>
</evidence>
<dbReference type="InterPro" id="IPR012347">
    <property type="entry name" value="Ferritin-like"/>
</dbReference>